<comment type="cofactor">
    <cofactor evidence="3">
        <name>FMN</name>
        <dbReference type="ChEBI" id="CHEBI:58210"/>
    </cofactor>
    <text evidence="3">Binds 1 FMN per subunit.</text>
</comment>
<dbReference type="PANTHER" id="PTHR14359">
    <property type="entry name" value="HOMO-OLIGOMERIC FLAVIN CONTAINING CYS DECARBOXYLASE FAMILY"/>
    <property type="match status" value="1"/>
</dbReference>
<accession>A0ABQ1I040</accession>
<keyword evidence="3" id="KW-0460">Magnesium</keyword>
<dbReference type="EMBL" id="BMDY01000008">
    <property type="protein sequence ID" value="GGB03681.1"/>
    <property type="molecule type" value="Genomic_DNA"/>
</dbReference>
<dbReference type="Proteomes" id="UP000651977">
    <property type="component" value="Unassembled WGS sequence"/>
</dbReference>
<evidence type="ECO:0000313" key="7">
    <source>
        <dbReference type="EMBL" id="GGB03681.1"/>
    </source>
</evidence>
<keyword evidence="3 4" id="KW-0436">Ligase</keyword>
<dbReference type="PANTHER" id="PTHR14359:SF6">
    <property type="entry name" value="PHOSPHOPANTOTHENOYLCYSTEINE DECARBOXYLASE"/>
    <property type="match status" value="1"/>
</dbReference>
<feature type="binding site" evidence="3">
    <location>
        <position position="289"/>
    </location>
    <ligand>
        <name>CTP</name>
        <dbReference type="ChEBI" id="CHEBI:37563"/>
    </ligand>
</feature>
<dbReference type="Gene3D" id="3.40.50.1950">
    <property type="entry name" value="Flavin prenyltransferase-like"/>
    <property type="match status" value="1"/>
</dbReference>
<feature type="binding site" evidence="3">
    <location>
        <position position="339"/>
    </location>
    <ligand>
        <name>CTP</name>
        <dbReference type="ChEBI" id="CHEBI:37563"/>
    </ligand>
</feature>
<comment type="catalytic activity">
    <reaction evidence="3 4">
        <text>(R)-4'-phosphopantothenate + L-cysteine + CTP = N-[(R)-4-phosphopantothenoyl]-L-cysteine + CMP + diphosphate + H(+)</text>
        <dbReference type="Rhea" id="RHEA:19397"/>
        <dbReference type="ChEBI" id="CHEBI:10986"/>
        <dbReference type="ChEBI" id="CHEBI:15378"/>
        <dbReference type="ChEBI" id="CHEBI:33019"/>
        <dbReference type="ChEBI" id="CHEBI:35235"/>
        <dbReference type="ChEBI" id="CHEBI:37563"/>
        <dbReference type="ChEBI" id="CHEBI:59458"/>
        <dbReference type="ChEBI" id="CHEBI:60377"/>
        <dbReference type="EC" id="6.3.2.5"/>
    </reaction>
</comment>
<keyword evidence="3 4" id="KW-0288">FMN</keyword>
<evidence type="ECO:0000313" key="8">
    <source>
        <dbReference type="Proteomes" id="UP000651977"/>
    </source>
</evidence>
<keyword evidence="1 3" id="KW-0210">Decarboxylase</keyword>
<dbReference type="EC" id="4.1.1.36" evidence="3"/>
<comment type="function">
    <text evidence="3">Catalyzes two sequential steps in the biosynthesis of coenzyme A. In the first step cysteine is conjugated to 4'-phosphopantothenate to form 4-phosphopantothenoylcysteine. In the second step the latter compound is decarboxylated to form 4'-phosphopantotheine.</text>
</comment>
<feature type="region of interest" description="Phosphopantothenate--cysteine ligase" evidence="3">
    <location>
        <begin position="191"/>
        <end position="401"/>
    </location>
</feature>
<feature type="domain" description="Flavoprotein" evidence="5">
    <location>
        <begin position="5"/>
        <end position="173"/>
    </location>
</feature>
<feature type="domain" description="DNA/pantothenate metabolism flavoprotein C-terminal" evidence="6">
    <location>
        <begin position="186"/>
        <end position="396"/>
    </location>
</feature>
<gene>
    <name evidence="3 7" type="primary">coaBC</name>
    <name evidence="7" type="ORF">GCM10007414_16280</name>
</gene>
<comment type="pathway">
    <text evidence="3 4">Cofactor biosynthesis; coenzyme A biosynthesis; CoA from (R)-pantothenate: step 3/5.</text>
</comment>
<evidence type="ECO:0000259" key="5">
    <source>
        <dbReference type="Pfam" id="PF02441"/>
    </source>
</evidence>
<keyword evidence="8" id="KW-1185">Reference proteome</keyword>
<feature type="region of interest" description="Phosphopantothenoylcysteine decarboxylase" evidence="3">
    <location>
        <begin position="1"/>
        <end position="190"/>
    </location>
</feature>
<feature type="active site" description="Proton donor" evidence="3">
    <location>
        <position position="157"/>
    </location>
</feature>
<evidence type="ECO:0000256" key="1">
    <source>
        <dbReference type="ARBA" id="ARBA00022793"/>
    </source>
</evidence>
<evidence type="ECO:0000256" key="2">
    <source>
        <dbReference type="ARBA" id="ARBA00023239"/>
    </source>
</evidence>
<comment type="catalytic activity">
    <reaction evidence="3 4">
        <text>N-[(R)-4-phosphopantothenoyl]-L-cysteine + H(+) = (R)-4'-phosphopantetheine + CO2</text>
        <dbReference type="Rhea" id="RHEA:16793"/>
        <dbReference type="ChEBI" id="CHEBI:15378"/>
        <dbReference type="ChEBI" id="CHEBI:16526"/>
        <dbReference type="ChEBI" id="CHEBI:59458"/>
        <dbReference type="ChEBI" id="CHEBI:61723"/>
        <dbReference type="EC" id="4.1.1.36"/>
    </reaction>
</comment>
<evidence type="ECO:0000256" key="4">
    <source>
        <dbReference type="RuleBase" id="RU364078"/>
    </source>
</evidence>
<dbReference type="SUPFAM" id="SSF52507">
    <property type="entry name" value="Homo-oligomeric flavin-containing Cys decarboxylases, HFCD"/>
    <property type="match status" value="1"/>
</dbReference>
<dbReference type="Pfam" id="PF02441">
    <property type="entry name" value="Flavoprotein"/>
    <property type="match status" value="1"/>
</dbReference>
<dbReference type="EC" id="6.3.2.5" evidence="3"/>
<dbReference type="HAMAP" id="MF_02225">
    <property type="entry name" value="CoaBC"/>
    <property type="match status" value="1"/>
</dbReference>
<feature type="binding site" evidence="3">
    <location>
        <position position="325"/>
    </location>
    <ligand>
        <name>CTP</name>
        <dbReference type="ChEBI" id="CHEBI:37563"/>
    </ligand>
</feature>
<dbReference type="Gene3D" id="3.40.50.10300">
    <property type="entry name" value="CoaB-like"/>
    <property type="match status" value="1"/>
</dbReference>
<dbReference type="SUPFAM" id="SSF102645">
    <property type="entry name" value="CoaB-like"/>
    <property type="match status" value="1"/>
</dbReference>
<comment type="cofactor">
    <cofactor evidence="3">
        <name>Mg(2+)</name>
        <dbReference type="ChEBI" id="CHEBI:18420"/>
    </cofactor>
</comment>
<organism evidence="7 8">
    <name type="scientific">Agarivorans gilvus</name>
    <dbReference type="NCBI Taxonomy" id="680279"/>
    <lineage>
        <taxon>Bacteria</taxon>
        <taxon>Pseudomonadati</taxon>
        <taxon>Pseudomonadota</taxon>
        <taxon>Gammaproteobacteria</taxon>
        <taxon>Alteromonadales</taxon>
        <taxon>Alteromonadaceae</taxon>
        <taxon>Agarivorans</taxon>
    </lineage>
</organism>
<keyword evidence="3" id="KW-0479">Metal-binding</keyword>
<reference evidence="8" key="1">
    <citation type="journal article" date="2019" name="Int. J. Syst. Evol. Microbiol.">
        <title>The Global Catalogue of Microorganisms (GCM) 10K type strain sequencing project: providing services to taxonomists for standard genome sequencing and annotation.</title>
        <authorList>
            <consortium name="The Broad Institute Genomics Platform"/>
            <consortium name="The Broad Institute Genome Sequencing Center for Infectious Disease"/>
            <person name="Wu L."/>
            <person name="Ma J."/>
        </authorList>
    </citation>
    <scope>NUCLEOTIDE SEQUENCE [LARGE SCALE GENOMIC DNA]</scope>
    <source>
        <strain evidence="8">CGMCC 1.10131</strain>
    </source>
</reference>
<feature type="binding site" evidence="3">
    <location>
        <position position="279"/>
    </location>
    <ligand>
        <name>CTP</name>
        <dbReference type="ChEBI" id="CHEBI:37563"/>
    </ligand>
</feature>
<dbReference type="Pfam" id="PF04127">
    <property type="entry name" value="DFP"/>
    <property type="match status" value="1"/>
</dbReference>
<evidence type="ECO:0000256" key="3">
    <source>
        <dbReference type="HAMAP-Rule" id="MF_02225"/>
    </source>
</evidence>
<keyword evidence="2 3" id="KW-0456">Lyase</keyword>
<protein>
    <recommendedName>
        <fullName evidence="3">Coenzyme A biosynthesis bifunctional protein CoaBC</fullName>
    </recommendedName>
    <alternativeName>
        <fullName evidence="3">DNA/pantothenate metabolism flavoprotein</fullName>
    </alternativeName>
    <alternativeName>
        <fullName evidence="3">Phosphopantothenoylcysteine synthetase/decarboxylase</fullName>
        <shortName evidence="3">PPCS-PPCDC</shortName>
    </alternativeName>
    <domain>
        <recommendedName>
            <fullName evidence="3">Phosphopantothenoylcysteine decarboxylase</fullName>
            <shortName evidence="3">PPC decarboxylase</shortName>
            <shortName evidence="3">PPC-DC</shortName>
            <ecNumber evidence="3">4.1.1.36</ecNumber>
        </recommendedName>
        <alternativeName>
            <fullName evidence="3">CoaC</fullName>
        </alternativeName>
    </domain>
    <domain>
        <recommendedName>
            <fullName evidence="3">Phosphopantothenate--cysteine ligase</fullName>
            <ecNumber evidence="3">6.3.2.5</ecNumber>
        </recommendedName>
        <alternativeName>
            <fullName evidence="3">CoaB</fullName>
        </alternativeName>
        <alternativeName>
            <fullName evidence="3">Phosphopantothenoylcysteine synthetase</fullName>
            <shortName evidence="3">PPC synthetase</shortName>
            <shortName evidence="3">PPC-S</shortName>
        </alternativeName>
    </domain>
</protein>
<proteinExistence type="inferred from homology"/>
<dbReference type="NCBIfam" id="TIGR00521">
    <property type="entry name" value="coaBC_dfp"/>
    <property type="match status" value="1"/>
</dbReference>
<sequence length="401" mass="42612">MLTGKKILLAISGGIAAYKTPELVRRLKEQGAEVRVVMTQHATHFITPLTLQAVSGEAVGLHVVDPEQEGAMGHIAYAKWPDLVVVAPATANVIAKYSHGIADDLVSTLLQATSAAVAIAPAMNMQMYLSAANQANLALLAQRQVPIWGPAQGEQACGDVGPGRMLEPAELLANIQAFFQVEAPILAGLKVVITAGPTREAIDPVRYISNHSSGKMGYALAAAAQQLGAEVCLLSGPVNLSTPVGVKKIDTITAQAMHQAALAKAEDCDIFIACAAVADYRVAEIAEHKIKKTDDCDEMQLRLVKNPDVVASVAALPNKPFTVGFAAETQDLNHYAKQKMARKNLDMIAANDVSKPEQGFNSEQNALKVFWPDGEQQLDLADKSALAKQLLALIAKQYAAQ</sequence>
<dbReference type="RefSeq" id="WP_055733593.1">
    <property type="nucleotide sequence ID" value="NZ_BMDY01000008.1"/>
</dbReference>
<dbReference type="InterPro" id="IPR035929">
    <property type="entry name" value="CoaB-like_sf"/>
</dbReference>
<comment type="caution">
    <text evidence="3">Lacks conserved residue(s) required for the propagation of feature annotation.</text>
</comment>
<evidence type="ECO:0000259" key="6">
    <source>
        <dbReference type="Pfam" id="PF04127"/>
    </source>
</evidence>
<comment type="similarity">
    <text evidence="3 4">In the C-terminal section; belongs to the PPC synthetase family.</text>
</comment>
<name>A0ABQ1I040_9ALTE</name>
<keyword evidence="3 4" id="KW-0285">Flavoprotein</keyword>
<comment type="caution">
    <text evidence="7">The sequence shown here is derived from an EMBL/GenBank/DDBJ whole genome shotgun (WGS) entry which is preliminary data.</text>
</comment>
<dbReference type="InterPro" id="IPR003382">
    <property type="entry name" value="Flavoprotein"/>
</dbReference>
<comment type="pathway">
    <text evidence="3 4">Cofactor biosynthesis; coenzyme A biosynthesis; CoA from (R)-pantothenate: step 2/5.</text>
</comment>
<dbReference type="InterPro" id="IPR005252">
    <property type="entry name" value="CoaBC"/>
</dbReference>
<comment type="function">
    <text evidence="4">Catalyzes two steps in the biosynthesis of coenzyme A. In the first step cysteine is conjugated to 4'-phosphopantothenate to form 4-phosphopantothenoylcysteine, in the latter compound is decarboxylated to form 4'-phosphopantotheine.</text>
</comment>
<dbReference type="InterPro" id="IPR036551">
    <property type="entry name" value="Flavin_trans-like"/>
</dbReference>
<dbReference type="InterPro" id="IPR007085">
    <property type="entry name" value="DNA/pantothenate-metab_flavo_C"/>
</dbReference>
<comment type="similarity">
    <text evidence="3 4">In the N-terminal section; belongs to the HFCD (homo-oligomeric flavin containing Cys decarboxylase) superfamily.</text>
</comment>
<feature type="binding site" evidence="3">
    <location>
        <begin position="307"/>
        <end position="310"/>
    </location>
    <ligand>
        <name>CTP</name>
        <dbReference type="ChEBI" id="CHEBI:37563"/>
    </ligand>
</feature>
<keyword evidence="3" id="KW-0511">Multifunctional enzyme</keyword>
<feature type="binding site" evidence="3">
    <location>
        <position position="343"/>
    </location>
    <ligand>
        <name>CTP</name>
        <dbReference type="ChEBI" id="CHEBI:37563"/>
    </ligand>
</feature>